<feature type="region of interest" description="Disordered" evidence="9">
    <location>
        <begin position="320"/>
        <end position="342"/>
    </location>
</feature>
<feature type="domain" description="CW-type" evidence="11">
    <location>
        <begin position="118"/>
        <end position="177"/>
    </location>
</feature>
<name>A0A2U1NC42_ARTAN</name>
<evidence type="ECO:0000256" key="5">
    <source>
        <dbReference type="ARBA" id="ARBA00023015"/>
    </source>
</evidence>
<dbReference type="SUPFAM" id="SSF54171">
    <property type="entry name" value="DNA-binding domain"/>
    <property type="match status" value="1"/>
</dbReference>
<keyword evidence="2" id="KW-0479">Metal-binding</keyword>
<keyword evidence="7" id="KW-0804">Transcription</keyword>
<evidence type="ECO:0000259" key="11">
    <source>
        <dbReference type="PROSITE" id="PS51050"/>
    </source>
</evidence>
<comment type="caution">
    <text evidence="12">The sequence shown here is derived from an EMBL/GenBank/DDBJ whole genome shotgun (WGS) entry which is preliminary data.</text>
</comment>
<dbReference type="OrthoDB" id="10072024at2759"/>
<dbReference type="EMBL" id="PKPP01003140">
    <property type="protein sequence ID" value="PWA71068.1"/>
    <property type="molecule type" value="Genomic_DNA"/>
</dbReference>
<dbReference type="Gene3D" id="3.30.890.10">
    <property type="entry name" value="Methyl-cpg-binding Protein 2, Chain A"/>
    <property type="match status" value="1"/>
</dbReference>
<keyword evidence="13" id="KW-1185">Reference proteome</keyword>
<evidence type="ECO:0000256" key="3">
    <source>
        <dbReference type="ARBA" id="ARBA00022771"/>
    </source>
</evidence>
<dbReference type="InterPro" id="IPR016177">
    <property type="entry name" value="DNA-bd_dom_sf"/>
</dbReference>
<evidence type="ECO:0000256" key="9">
    <source>
        <dbReference type="SAM" id="MobiDB-lite"/>
    </source>
</evidence>
<evidence type="ECO:0000256" key="2">
    <source>
        <dbReference type="ARBA" id="ARBA00022723"/>
    </source>
</evidence>
<feature type="domain" description="MBD" evidence="10">
    <location>
        <begin position="183"/>
        <end position="256"/>
    </location>
</feature>
<organism evidence="12 13">
    <name type="scientific">Artemisia annua</name>
    <name type="common">Sweet wormwood</name>
    <dbReference type="NCBI Taxonomy" id="35608"/>
    <lineage>
        <taxon>Eukaryota</taxon>
        <taxon>Viridiplantae</taxon>
        <taxon>Streptophyta</taxon>
        <taxon>Embryophyta</taxon>
        <taxon>Tracheophyta</taxon>
        <taxon>Spermatophyta</taxon>
        <taxon>Magnoliopsida</taxon>
        <taxon>eudicotyledons</taxon>
        <taxon>Gunneridae</taxon>
        <taxon>Pentapetalae</taxon>
        <taxon>asterids</taxon>
        <taxon>campanulids</taxon>
        <taxon>Asterales</taxon>
        <taxon>Asteraceae</taxon>
        <taxon>Asteroideae</taxon>
        <taxon>Anthemideae</taxon>
        <taxon>Artemisiinae</taxon>
        <taxon>Artemisia</taxon>
    </lineage>
</organism>
<feature type="compositionally biased region" description="Polar residues" evidence="9">
    <location>
        <begin position="24"/>
        <end position="37"/>
    </location>
</feature>
<gene>
    <name evidence="12" type="ORF">CTI12_AA277480</name>
</gene>
<dbReference type="PROSITE" id="PS51050">
    <property type="entry name" value="ZF_CW"/>
    <property type="match status" value="1"/>
</dbReference>
<proteinExistence type="predicted"/>
<dbReference type="GO" id="GO:0003677">
    <property type="term" value="F:DNA binding"/>
    <property type="evidence" value="ECO:0007669"/>
    <property type="project" value="UniProtKB-KW"/>
</dbReference>
<dbReference type="CDD" id="cd01396">
    <property type="entry name" value="MeCP2_MBD"/>
    <property type="match status" value="1"/>
</dbReference>
<evidence type="ECO:0000256" key="6">
    <source>
        <dbReference type="ARBA" id="ARBA00023125"/>
    </source>
</evidence>
<feature type="region of interest" description="Disordered" evidence="9">
    <location>
        <begin position="91"/>
        <end position="116"/>
    </location>
</feature>
<keyword evidence="6 12" id="KW-0238">DNA-binding</keyword>
<evidence type="ECO:0000256" key="1">
    <source>
        <dbReference type="ARBA" id="ARBA00004123"/>
    </source>
</evidence>
<evidence type="ECO:0000256" key="4">
    <source>
        <dbReference type="ARBA" id="ARBA00022833"/>
    </source>
</evidence>
<dbReference type="PANTHER" id="PTHR12396">
    <property type="entry name" value="METHYL-CPG BINDING PROTEIN, MBD"/>
    <property type="match status" value="1"/>
</dbReference>
<keyword evidence="4" id="KW-0862">Zinc</keyword>
<comment type="subcellular location">
    <subcellularLocation>
        <location evidence="1">Nucleus</location>
    </subcellularLocation>
</comment>
<dbReference type="GO" id="GO:0008270">
    <property type="term" value="F:zinc ion binding"/>
    <property type="evidence" value="ECO:0007669"/>
    <property type="project" value="UniProtKB-KW"/>
</dbReference>
<dbReference type="PANTHER" id="PTHR12396:SF50">
    <property type="entry name" value="ZINC FINGER, CW-TYPE, DNA-BINDING DOMAIN PROTEIN-RELATED"/>
    <property type="match status" value="1"/>
</dbReference>
<keyword evidence="8" id="KW-0539">Nucleus</keyword>
<sequence length="342" mass="38137">MQNGQPRSTKITIKMGGKRPEITPTVNNNEGTVQNDQIPVDGPSVPSTDDIKENDQNTVAVSLSEANTDDEDTDDETSLIDDSHKQMVLYDPPSNGSVVIRGVQNPDPVRPRSSSRRPPEVAAFTVQCANCFKWRLIPDLAKYEIIREHITDQPFLCETTRQWGRDITCDEPTDIEQDGTRIWAIDKPNIARPPPGWQRLLRLRKEGSSKFADVYYVSPIGSKLRSLPEVQKFLENYPEHAEGVGLARFSFQIPKPLVDNYVRKRPSQTTTPVPPECLEPKPVEPIAWARPAENLDLQTAEPLSWANPVENKIGVPAYVGTPEVDPVTPDAKKAKISDANCL</sequence>
<keyword evidence="5" id="KW-0805">Transcription regulation</keyword>
<feature type="compositionally biased region" description="Polar residues" evidence="9">
    <location>
        <begin position="1"/>
        <end position="11"/>
    </location>
</feature>
<accession>A0A2U1NC42</accession>
<evidence type="ECO:0000313" key="12">
    <source>
        <dbReference type="EMBL" id="PWA71068.1"/>
    </source>
</evidence>
<dbReference type="InterPro" id="IPR001739">
    <property type="entry name" value="Methyl_CpG_DNA-bd"/>
</dbReference>
<evidence type="ECO:0000313" key="13">
    <source>
        <dbReference type="Proteomes" id="UP000245207"/>
    </source>
</evidence>
<dbReference type="Proteomes" id="UP000245207">
    <property type="component" value="Unassembled WGS sequence"/>
</dbReference>
<dbReference type="GO" id="GO:0005634">
    <property type="term" value="C:nucleus"/>
    <property type="evidence" value="ECO:0007669"/>
    <property type="project" value="UniProtKB-SubCell"/>
</dbReference>
<dbReference type="Pfam" id="PF01429">
    <property type="entry name" value="MBD"/>
    <property type="match status" value="1"/>
</dbReference>
<keyword evidence="3" id="KW-0863">Zinc-finger</keyword>
<evidence type="ECO:0000256" key="7">
    <source>
        <dbReference type="ARBA" id="ARBA00023163"/>
    </source>
</evidence>
<dbReference type="SMART" id="SM00391">
    <property type="entry name" value="MBD"/>
    <property type="match status" value="1"/>
</dbReference>
<evidence type="ECO:0000259" key="10">
    <source>
        <dbReference type="PROSITE" id="PS50982"/>
    </source>
</evidence>
<protein>
    <submittedName>
        <fullName evidence="12">Zinc finger, CW-type, DNA-binding domain protein</fullName>
    </submittedName>
</protein>
<reference evidence="12 13" key="1">
    <citation type="journal article" date="2018" name="Mol. Plant">
        <title>The genome of Artemisia annua provides insight into the evolution of Asteraceae family and artemisinin biosynthesis.</title>
        <authorList>
            <person name="Shen Q."/>
            <person name="Zhang L."/>
            <person name="Liao Z."/>
            <person name="Wang S."/>
            <person name="Yan T."/>
            <person name="Shi P."/>
            <person name="Liu M."/>
            <person name="Fu X."/>
            <person name="Pan Q."/>
            <person name="Wang Y."/>
            <person name="Lv Z."/>
            <person name="Lu X."/>
            <person name="Zhang F."/>
            <person name="Jiang W."/>
            <person name="Ma Y."/>
            <person name="Chen M."/>
            <person name="Hao X."/>
            <person name="Li L."/>
            <person name="Tang Y."/>
            <person name="Lv G."/>
            <person name="Zhou Y."/>
            <person name="Sun X."/>
            <person name="Brodelius P.E."/>
            <person name="Rose J.K.C."/>
            <person name="Tang K."/>
        </authorList>
    </citation>
    <scope>NUCLEOTIDE SEQUENCE [LARGE SCALE GENOMIC DNA]</scope>
    <source>
        <strain evidence="13">cv. Huhao1</strain>
        <tissue evidence="12">Leaf</tissue>
    </source>
</reference>
<evidence type="ECO:0000256" key="8">
    <source>
        <dbReference type="ARBA" id="ARBA00023242"/>
    </source>
</evidence>
<dbReference type="AlphaFoldDB" id="A0A2U1NC42"/>
<dbReference type="Pfam" id="PF07496">
    <property type="entry name" value="zf-CW"/>
    <property type="match status" value="1"/>
</dbReference>
<feature type="region of interest" description="Disordered" evidence="9">
    <location>
        <begin position="1"/>
        <end position="55"/>
    </location>
</feature>
<dbReference type="InterPro" id="IPR011124">
    <property type="entry name" value="Znf_CW"/>
</dbReference>
<dbReference type="PROSITE" id="PS50982">
    <property type="entry name" value="MBD"/>
    <property type="match status" value="1"/>
</dbReference>
<dbReference type="STRING" id="35608.A0A2U1NC42"/>